<sequence length="320" mass="35237">MSKVFVCRPISEVGINFLKEKGFEVILNSEDRVLSKDELKEKVKGVDAILSLLTDKMDGEVMDAAGPQLKVIANYAVGFDNINIEATKQRNIMVTNTPGVLTEAVAEHTFALLLACAKHIVEADRFTSEGKFKQWEPKGFLGPQLQGKTLGIVGLGRIGSMVAQIAKKGFEMKIVYYDVKPNPDFEREFEASFLSVEDLLKNSDFVTIHVPLLPQTRHFINEEKLKMMKKEAVLINTARGPIVDEQALIRALKEGWIAAAGLDVFEFEPNLSPGLVELPNVVLTPHTASATYEARNAMSRMAAENIAAVLSGQTPPNLVK</sequence>
<dbReference type="InterPro" id="IPR050223">
    <property type="entry name" value="D-isomer_2-hydroxyacid_DH"/>
</dbReference>
<dbReference type="EMBL" id="MFAV01000013">
    <property type="protein sequence ID" value="OGD86638.1"/>
    <property type="molecule type" value="Genomic_DNA"/>
</dbReference>
<evidence type="ECO:0000313" key="8">
    <source>
        <dbReference type="Proteomes" id="UP000176628"/>
    </source>
</evidence>
<dbReference type="PANTHER" id="PTHR10996">
    <property type="entry name" value="2-HYDROXYACID DEHYDROGENASE-RELATED"/>
    <property type="match status" value="1"/>
</dbReference>
<dbReference type="Proteomes" id="UP000176628">
    <property type="component" value="Unassembled WGS sequence"/>
</dbReference>
<dbReference type="CDD" id="cd05301">
    <property type="entry name" value="GDH"/>
    <property type="match status" value="1"/>
</dbReference>
<evidence type="ECO:0000256" key="2">
    <source>
        <dbReference type="ARBA" id="ARBA00023002"/>
    </source>
</evidence>
<dbReference type="FunFam" id="3.40.50.720:FF:000203">
    <property type="entry name" value="D-3-phosphoglycerate dehydrogenase (SerA)"/>
    <property type="match status" value="1"/>
</dbReference>
<dbReference type="InterPro" id="IPR006140">
    <property type="entry name" value="D-isomer_DH_NAD-bd"/>
</dbReference>
<dbReference type="Pfam" id="PF00389">
    <property type="entry name" value="2-Hacid_dh"/>
    <property type="match status" value="1"/>
</dbReference>
<evidence type="ECO:0000256" key="1">
    <source>
        <dbReference type="ARBA" id="ARBA00005854"/>
    </source>
</evidence>
<dbReference type="GO" id="GO:0005829">
    <property type="term" value="C:cytosol"/>
    <property type="evidence" value="ECO:0007669"/>
    <property type="project" value="TreeGrafter"/>
</dbReference>
<evidence type="ECO:0000313" key="7">
    <source>
        <dbReference type="EMBL" id="OGD86638.1"/>
    </source>
</evidence>
<dbReference type="GO" id="GO:0030267">
    <property type="term" value="F:glyoxylate reductase (NADPH) activity"/>
    <property type="evidence" value="ECO:0007669"/>
    <property type="project" value="TreeGrafter"/>
</dbReference>
<feature type="domain" description="D-isomer specific 2-hydroxyacid dehydrogenase catalytic" evidence="5">
    <location>
        <begin position="4"/>
        <end position="320"/>
    </location>
</feature>
<evidence type="ECO:0000259" key="6">
    <source>
        <dbReference type="Pfam" id="PF02826"/>
    </source>
</evidence>
<proteinExistence type="inferred from homology"/>
<keyword evidence="3" id="KW-0520">NAD</keyword>
<gene>
    <name evidence="7" type="ORF">A2Z23_02880</name>
</gene>
<dbReference type="GO" id="GO:0016618">
    <property type="term" value="F:hydroxypyruvate reductase [NAD(P)H] activity"/>
    <property type="evidence" value="ECO:0007669"/>
    <property type="project" value="TreeGrafter"/>
</dbReference>
<dbReference type="PROSITE" id="PS00065">
    <property type="entry name" value="D_2_HYDROXYACID_DH_1"/>
    <property type="match status" value="1"/>
</dbReference>
<comment type="caution">
    <text evidence="7">The sequence shown here is derived from an EMBL/GenBank/DDBJ whole genome shotgun (WGS) entry which is preliminary data.</text>
</comment>
<dbReference type="SUPFAM" id="SSF52283">
    <property type="entry name" value="Formate/glycerate dehydrogenase catalytic domain-like"/>
    <property type="match status" value="1"/>
</dbReference>
<comment type="similarity">
    <text evidence="1 4">Belongs to the D-isomer specific 2-hydroxyacid dehydrogenase family.</text>
</comment>
<evidence type="ECO:0000256" key="4">
    <source>
        <dbReference type="RuleBase" id="RU003719"/>
    </source>
</evidence>
<evidence type="ECO:0000256" key="3">
    <source>
        <dbReference type="ARBA" id="ARBA00023027"/>
    </source>
</evidence>
<protein>
    <submittedName>
        <fullName evidence="7">D-glycerate dehydrogenase</fullName>
    </submittedName>
</protein>
<feature type="domain" description="D-isomer specific 2-hydroxyacid dehydrogenase NAD-binding" evidence="6">
    <location>
        <begin position="110"/>
        <end position="288"/>
    </location>
</feature>
<dbReference type="InterPro" id="IPR029753">
    <property type="entry name" value="D-isomer_DH_CS"/>
</dbReference>
<accession>A0A1F5G460</accession>
<reference evidence="7 8" key="1">
    <citation type="journal article" date="2016" name="Nat. Commun.">
        <title>Thousands of microbial genomes shed light on interconnected biogeochemical processes in an aquifer system.</title>
        <authorList>
            <person name="Anantharaman K."/>
            <person name="Brown C.T."/>
            <person name="Hug L.A."/>
            <person name="Sharon I."/>
            <person name="Castelle C.J."/>
            <person name="Probst A.J."/>
            <person name="Thomas B.C."/>
            <person name="Singh A."/>
            <person name="Wilkins M.J."/>
            <person name="Karaoz U."/>
            <person name="Brodie E.L."/>
            <person name="Williams K.H."/>
            <person name="Hubbard S.S."/>
            <person name="Banfield J.F."/>
        </authorList>
    </citation>
    <scope>NUCLEOTIDE SEQUENCE [LARGE SCALE GENOMIC DNA]</scope>
</reference>
<name>A0A1F5G460_9BACT</name>
<dbReference type="PANTHER" id="PTHR10996:SF283">
    <property type="entry name" value="GLYOXYLATE_HYDROXYPYRUVATE REDUCTASE B"/>
    <property type="match status" value="1"/>
</dbReference>
<dbReference type="GO" id="GO:0051287">
    <property type="term" value="F:NAD binding"/>
    <property type="evidence" value="ECO:0007669"/>
    <property type="project" value="InterPro"/>
</dbReference>
<dbReference type="AlphaFoldDB" id="A0A1F5G460"/>
<dbReference type="SUPFAM" id="SSF51735">
    <property type="entry name" value="NAD(P)-binding Rossmann-fold domains"/>
    <property type="match status" value="1"/>
</dbReference>
<dbReference type="PROSITE" id="PS00670">
    <property type="entry name" value="D_2_HYDROXYACID_DH_2"/>
    <property type="match status" value="1"/>
</dbReference>
<dbReference type="InterPro" id="IPR006139">
    <property type="entry name" value="D-isomer_2_OHA_DH_cat_dom"/>
</dbReference>
<dbReference type="InterPro" id="IPR029752">
    <property type="entry name" value="D-isomer_DH_CS1"/>
</dbReference>
<dbReference type="InterPro" id="IPR036291">
    <property type="entry name" value="NAD(P)-bd_dom_sf"/>
</dbReference>
<dbReference type="Gene3D" id="3.40.50.720">
    <property type="entry name" value="NAD(P)-binding Rossmann-like Domain"/>
    <property type="match status" value="2"/>
</dbReference>
<keyword evidence="2 4" id="KW-0560">Oxidoreductase</keyword>
<organism evidence="7 8">
    <name type="scientific">Candidatus Curtissbacteria bacterium RBG_16_39_7</name>
    <dbReference type="NCBI Taxonomy" id="1797707"/>
    <lineage>
        <taxon>Bacteria</taxon>
        <taxon>Candidatus Curtissiibacteriota</taxon>
    </lineage>
</organism>
<evidence type="ECO:0000259" key="5">
    <source>
        <dbReference type="Pfam" id="PF00389"/>
    </source>
</evidence>
<dbReference type="Pfam" id="PF02826">
    <property type="entry name" value="2-Hacid_dh_C"/>
    <property type="match status" value="1"/>
</dbReference>